<feature type="region of interest" description="Disordered" evidence="1">
    <location>
        <begin position="79"/>
        <end position="98"/>
    </location>
</feature>
<dbReference type="Proteomes" id="UP000271193">
    <property type="component" value="Chromosome"/>
</dbReference>
<gene>
    <name evidence="2" type="ORF">EG339_21750</name>
</gene>
<protein>
    <submittedName>
        <fullName evidence="2">Uncharacterized protein</fullName>
    </submittedName>
</protein>
<evidence type="ECO:0000313" key="3">
    <source>
        <dbReference type="Proteomes" id="UP000271193"/>
    </source>
</evidence>
<feature type="compositionally biased region" description="Polar residues" evidence="1">
    <location>
        <begin position="84"/>
        <end position="98"/>
    </location>
</feature>
<evidence type="ECO:0000313" key="2">
    <source>
        <dbReference type="EMBL" id="AZB27022.1"/>
    </source>
</evidence>
<name>A0A3G6TCN6_9FLAO</name>
<dbReference type="AlphaFoldDB" id="A0A3G6TCN6"/>
<dbReference type="KEGG" id="cben:EG339_21750"/>
<reference evidence="3" key="1">
    <citation type="submission" date="2018-11" db="EMBL/GenBank/DDBJ databases">
        <title>Proposal to divide the Flavobacteriaceae and reorganize its genera based on Amino Acid Identity values calculated from whole genome sequences.</title>
        <authorList>
            <person name="Nicholson A.C."/>
            <person name="Gulvik C.A."/>
            <person name="Whitney A.M."/>
            <person name="Humrighouse B.W."/>
            <person name="Bell M."/>
            <person name="Holmes B."/>
            <person name="Steigerwalt A.G."/>
            <person name="Villarma A."/>
            <person name="Sheth M."/>
            <person name="Batra D."/>
            <person name="Pryor J."/>
            <person name="Bernardet J.-F."/>
            <person name="Hugo C."/>
            <person name="Kampfer P."/>
            <person name="Newman J."/>
            <person name="McQuiston J.R."/>
        </authorList>
    </citation>
    <scope>NUCLEOTIDE SEQUENCE [LARGE SCALE GENOMIC DNA]</scope>
    <source>
        <strain evidence="3">G0229</strain>
    </source>
</reference>
<accession>A0A3G6TCN6</accession>
<organism evidence="2 3">
    <name type="scientific">Chryseobacterium bernardetii</name>
    <dbReference type="NCBI Taxonomy" id="1241978"/>
    <lineage>
        <taxon>Bacteria</taxon>
        <taxon>Pseudomonadati</taxon>
        <taxon>Bacteroidota</taxon>
        <taxon>Flavobacteriia</taxon>
        <taxon>Flavobacteriales</taxon>
        <taxon>Weeksellaceae</taxon>
        <taxon>Chryseobacterium group</taxon>
        <taxon>Chryseobacterium</taxon>
    </lineage>
</organism>
<proteinExistence type="predicted"/>
<evidence type="ECO:0000256" key="1">
    <source>
        <dbReference type="SAM" id="MobiDB-lite"/>
    </source>
</evidence>
<dbReference type="EMBL" id="CP033932">
    <property type="protein sequence ID" value="AZB27022.1"/>
    <property type="molecule type" value="Genomic_DNA"/>
</dbReference>
<keyword evidence="3" id="KW-1185">Reference proteome</keyword>
<sequence length="98" mass="10655">MANELFLTKEESQEHLIMSQVVYSFIELPCKDVKETLQLHDESIFKELLENRKFIFLTENGSGVAGPLQSIGGSSPFLSAISDEGSNSTGDTKSGTGV</sequence>